<organism evidence="1 2">
    <name type="scientific">Thetidibacter halocola</name>
    <dbReference type="NCBI Taxonomy" id="2827239"/>
    <lineage>
        <taxon>Bacteria</taxon>
        <taxon>Pseudomonadati</taxon>
        <taxon>Pseudomonadota</taxon>
        <taxon>Alphaproteobacteria</taxon>
        <taxon>Rhodobacterales</taxon>
        <taxon>Roseobacteraceae</taxon>
        <taxon>Thetidibacter</taxon>
    </lineage>
</organism>
<evidence type="ECO:0000313" key="2">
    <source>
        <dbReference type="Proteomes" id="UP000681356"/>
    </source>
</evidence>
<dbReference type="Proteomes" id="UP000681356">
    <property type="component" value="Unassembled WGS sequence"/>
</dbReference>
<proteinExistence type="predicted"/>
<gene>
    <name evidence="1" type="ORF">KB874_01800</name>
</gene>
<comment type="caution">
    <text evidence="1">The sequence shown here is derived from an EMBL/GenBank/DDBJ whole genome shotgun (WGS) entry which is preliminary data.</text>
</comment>
<protein>
    <submittedName>
        <fullName evidence="1">Uncharacterized protein</fullName>
    </submittedName>
</protein>
<keyword evidence="2" id="KW-1185">Reference proteome</keyword>
<dbReference type="EMBL" id="JAGTUU010000001">
    <property type="protein sequence ID" value="MBS0122851.1"/>
    <property type="molecule type" value="Genomic_DNA"/>
</dbReference>
<dbReference type="InterPro" id="IPR046731">
    <property type="entry name" value="DUF6623"/>
</dbReference>
<evidence type="ECO:0000313" key="1">
    <source>
        <dbReference type="EMBL" id="MBS0122851.1"/>
    </source>
</evidence>
<name>A0A8J8B5E3_9RHOB</name>
<dbReference type="AlphaFoldDB" id="A0A8J8B5E3"/>
<accession>A0A8J8B5E3</accession>
<reference evidence="1" key="1">
    <citation type="submission" date="2021-04" db="EMBL/GenBank/DDBJ databases">
        <authorList>
            <person name="Yoon J."/>
        </authorList>
    </citation>
    <scope>NUCLEOTIDE SEQUENCE</scope>
    <source>
        <strain evidence="1">KMU-90</strain>
    </source>
</reference>
<dbReference type="RefSeq" id="WP_212534821.1">
    <property type="nucleotide sequence ID" value="NZ_JAGTUU010000001.1"/>
</dbReference>
<sequence length="374" mass="40593">MPEEDTLFTDEELQDISTAAALAAAGCSAVSAAAAPTCWAVAGGAISALYTADWIWDNLVPDAVKSFIYDHVAAEGVFDWQTLYDPIYKFCVESHAKAVLSVDAAWAEMHGQPPGPSPAGAFLNDWVNRNGWRKAVEVDFKVDGKMRWMKLRPDLGPWVIEWGPSMPKRADTGGKEAFAKTIVNILTAHRLSVLQRAVQETLVFTALSLTGTAWKVYAGPVREAVWVHGSSVTPERRGDLSAAQVFGSGARYHAKPGQRAWFHVQVPTPALIDDIRPVCTKIFLMFQTSGARMEALHVYDGAHRVAQFDDLAFDGDHHIGFDAANARLLFPCPTIQSGLSLSSLIHFGPGVASGQSTDPWVHFTTAGADFNRSA</sequence>
<dbReference type="Pfam" id="PF20328">
    <property type="entry name" value="DUF6623"/>
    <property type="match status" value="1"/>
</dbReference>